<keyword evidence="3" id="KW-1185">Reference proteome</keyword>
<evidence type="ECO:0000313" key="3">
    <source>
        <dbReference type="Proteomes" id="UP001183648"/>
    </source>
</evidence>
<dbReference type="Proteomes" id="UP001183648">
    <property type="component" value="Unassembled WGS sequence"/>
</dbReference>
<evidence type="ECO:0000256" key="1">
    <source>
        <dbReference type="SAM" id="SignalP"/>
    </source>
</evidence>
<reference evidence="2 3" key="1">
    <citation type="submission" date="2023-07" db="EMBL/GenBank/DDBJ databases">
        <title>Sequencing the genomes of 1000 actinobacteria strains.</title>
        <authorList>
            <person name="Klenk H.-P."/>
        </authorList>
    </citation>
    <scope>NUCLEOTIDE SEQUENCE [LARGE SCALE GENOMIC DNA]</scope>
    <source>
        <strain evidence="2 3">DSM 19426</strain>
    </source>
</reference>
<name>A0ABU2BY49_9ACTN</name>
<protein>
    <submittedName>
        <fullName evidence="2">Uncharacterized protein</fullName>
    </submittedName>
</protein>
<gene>
    <name evidence="2" type="ORF">J2S63_002888</name>
</gene>
<feature type="chain" id="PRO_5046039387" evidence="1">
    <location>
        <begin position="27"/>
        <end position="148"/>
    </location>
</feature>
<keyword evidence="1" id="KW-0732">Signal</keyword>
<feature type="signal peptide" evidence="1">
    <location>
        <begin position="1"/>
        <end position="26"/>
    </location>
</feature>
<sequence>MRLLRATAATAVAGLLVCLPGVDATAADGPSTRTLSGDWVVGTEEPAPGTCADTTDVQGRWSVTLRNDGTANLSITVLYHGQIHAAWGGRAYGERATWTATDTGYVLTRLGGGFDWTFTVDGDTATFVVPEAFPDCDPSTGTLVGTVR</sequence>
<organism evidence="2 3">
    <name type="scientific">Nocardioides marmoribigeumensis</name>
    <dbReference type="NCBI Taxonomy" id="433649"/>
    <lineage>
        <taxon>Bacteria</taxon>
        <taxon>Bacillati</taxon>
        <taxon>Actinomycetota</taxon>
        <taxon>Actinomycetes</taxon>
        <taxon>Propionibacteriales</taxon>
        <taxon>Nocardioidaceae</taxon>
        <taxon>Nocardioides</taxon>
    </lineage>
</organism>
<dbReference type="RefSeq" id="WP_310303625.1">
    <property type="nucleotide sequence ID" value="NZ_BAAAPS010000003.1"/>
</dbReference>
<proteinExistence type="predicted"/>
<evidence type="ECO:0000313" key="2">
    <source>
        <dbReference type="EMBL" id="MDR7363335.1"/>
    </source>
</evidence>
<accession>A0ABU2BY49</accession>
<dbReference type="EMBL" id="JAVDYG010000001">
    <property type="protein sequence ID" value="MDR7363335.1"/>
    <property type="molecule type" value="Genomic_DNA"/>
</dbReference>
<comment type="caution">
    <text evidence="2">The sequence shown here is derived from an EMBL/GenBank/DDBJ whole genome shotgun (WGS) entry which is preliminary data.</text>
</comment>